<dbReference type="eggNOG" id="COG1396">
    <property type="taxonomic scope" value="Bacteria"/>
</dbReference>
<evidence type="ECO:0000313" key="3">
    <source>
        <dbReference type="Proteomes" id="UP000000637"/>
    </source>
</evidence>
<dbReference type="Pfam" id="PF13560">
    <property type="entry name" value="HTH_31"/>
    <property type="match status" value="1"/>
</dbReference>
<sequence>MPQDRYMNSRDAMRRLGENLRSRRIILGLSQELVAERADLSRPTLMRMETGEGGKIEHLMTVASVLGVAEDLISALDPLNTDLGRARAHLLSRQRAPRRN</sequence>
<evidence type="ECO:0000259" key="1">
    <source>
        <dbReference type="PROSITE" id="PS50943"/>
    </source>
</evidence>
<dbReference type="InterPro" id="IPR010982">
    <property type="entry name" value="Lambda_DNA-bd_dom_sf"/>
</dbReference>
<evidence type="ECO:0000313" key="2">
    <source>
        <dbReference type="EMBL" id="ABM08942.1"/>
    </source>
</evidence>
<dbReference type="STRING" id="290340.AAur_0710"/>
<organism evidence="2 3">
    <name type="scientific">Paenarthrobacter aurescens (strain TC1)</name>
    <dbReference type="NCBI Taxonomy" id="290340"/>
    <lineage>
        <taxon>Bacteria</taxon>
        <taxon>Bacillati</taxon>
        <taxon>Actinomycetota</taxon>
        <taxon>Actinomycetes</taxon>
        <taxon>Micrococcales</taxon>
        <taxon>Micrococcaceae</taxon>
        <taxon>Paenarthrobacter</taxon>
    </lineage>
</organism>
<name>A1R2Q0_PAEAT</name>
<dbReference type="EMBL" id="CP000474">
    <property type="protein sequence ID" value="ABM08942.1"/>
    <property type="molecule type" value="Genomic_DNA"/>
</dbReference>
<reference evidence="2 3" key="1">
    <citation type="journal article" date="2006" name="PLoS Genet.">
        <title>Secrets of soil survival revealed by the genome sequence of Arthrobacter aurescens TC1.</title>
        <authorList>
            <person name="Mongodin E.F."/>
            <person name="Shapir N."/>
            <person name="Daugherty S.C."/>
            <person name="DeBoy R.T."/>
            <person name="Emerson J.B."/>
            <person name="Shvartzbeyn A."/>
            <person name="Radune D."/>
            <person name="Vamathevan J."/>
            <person name="Riggs F."/>
            <person name="Grinberg V."/>
            <person name="Khouri H."/>
            <person name="Wackett L.P."/>
            <person name="Nelson K.E."/>
            <person name="Sadowsky M.J."/>
        </authorList>
    </citation>
    <scope>NUCLEOTIDE SEQUENCE [LARGE SCALE GENOMIC DNA]</scope>
    <source>
        <strain evidence="2 3">TC1</strain>
    </source>
</reference>
<dbReference type="SMART" id="SM00530">
    <property type="entry name" value="HTH_XRE"/>
    <property type="match status" value="1"/>
</dbReference>
<protein>
    <submittedName>
        <fullName evidence="2">Helix-turn-helix domain protein</fullName>
    </submittedName>
</protein>
<dbReference type="Proteomes" id="UP000000637">
    <property type="component" value="Chromosome"/>
</dbReference>
<proteinExistence type="predicted"/>
<dbReference type="SUPFAM" id="SSF47413">
    <property type="entry name" value="lambda repressor-like DNA-binding domains"/>
    <property type="match status" value="1"/>
</dbReference>
<gene>
    <name evidence="2" type="ordered locus">AAur_0710</name>
</gene>
<dbReference type="PROSITE" id="PS50943">
    <property type="entry name" value="HTH_CROC1"/>
    <property type="match status" value="1"/>
</dbReference>
<dbReference type="Gene3D" id="1.10.260.40">
    <property type="entry name" value="lambda repressor-like DNA-binding domains"/>
    <property type="match status" value="1"/>
</dbReference>
<dbReference type="CDD" id="cd00093">
    <property type="entry name" value="HTH_XRE"/>
    <property type="match status" value="1"/>
</dbReference>
<dbReference type="KEGG" id="aau:AAur_0710"/>
<keyword evidence="3" id="KW-1185">Reference proteome</keyword>
<dbReference type="InterPro" id="IPR001387">
    <property type="entry name" value="Cro/C1-type_HTH"/>
</dbReference>
<dbReference type="GO" id="GO:0003677">
    <property type="term" value="F:DNA binding"/>
    <property type="evidence" value="ECO:0007669"/>
    <property type="project" value="InterPro"/>
</dbReference>
<dbReference type="HOGENOM" id="CLU_153788_1_2_11"/>
<dbReference type="AlphaFoldDB" id="A1R2Q0"/>
<feature type="domain" description="HTH cro/C1-type" evidence="1">
    <location>
        <begin position="20"/>
        <end position="73"/>
    </location>
</feature>
<accession>A1R2Q0</accession>